<organism evidence="1">
    <name type="scientific">Tuwongella immobilis</name>
    <dbReference type="NCBI Taxonomy" id="692036"/>
    <lineage>
        <taxon>Bacteria</taxon>
        <taxon>Pseudomonadati</taxon>
        <taxon>Planctomycetota</taxon>
        <taxon>Planctomycetia</taxon>
        <taxon>Gemmatales</taxon>
        <taxon>Gemmataceae</taxon>
        <taxon>Tuwongella</taxon>
    </lineage>
</organism>
<accession>A0A6C2YP17</accession>
<dbReference type="EMBL" id="LR586016">
    <property type="protein sequence ID" value="VIP02873.1"/>
    <property type="molecule type" value="Genomic_DNA"/>
</dbReference>
<dbReference type="KEGG" id="tim:GMBLW1_10870"/>
<name>A0A6C2YP17_9BACT</name>
<evidence type="ECO:0000313" key="2">
    <source>
        <dbReference type="Proteomes" id="UP000464378"/>
    </source>
</evidence>
<dbReference type="GO" id="GO:0005975">
    <property type="term" value="P:carbohydrate metabolic process"/>
    <property type="evidence" value="ECO:0007669"/>
    <property type="project" value="InterPro"/>
</dbReference>
<reference evidence="1" key="1">
    <citation type="submission" date="2019-04" db="EMBL/GenBank/DDBJ databases">
        <authorList>
            <consortium name="Science for Life Laboratories"/>
        </authorList>
    </citation>
    <scope>NUCLEOTIDE SEQUENCE</scope>
    <source>
        <strain evidence="1">MBLW1</strain>
    </source>
</reference>
<dbReference type="SUPFAM" id="SSF48208">
    <property type="entry name" value="Six-hairpin glycosidases"/>
    <property type="match status" value="1"/>
</dbReference>
<protein>
    <submittedName>
        <fullName evidence="1">Uncharacterized protein</fullName>
    </submittedName>
</protein>
<dbReference type="EMBL" id="LR593887">
    <property type="protein sequence ID" value="VTS02707.1"/>
    <property type="molecule type" value="Genomic_DNA"/>
</dbReference>
<sequence length="890" mass="97211">MTVRFLGCLLIGVCFWPQLVHAQALPRLDFSKIAEFHEWGFVHEIGNRNRESDGMHVTLRGLDPYLIRKPLNFPPNVPLLVRMRVKSESGGMAQIFFGVGGVIREELSARIPLAAGNTWQNVHAIVPPLGPNTLLRIDPPGNAGEFAIASMEFEPRLEVTMPEFPRPGSPTIDGNIRELTAGNLTLRHRTDAFNSFDLRWKGSPLATGLDRPLIGYRAGLNARWVDLAASGRVAVDPIANGLQITVIAADVDGATWTLQQKWIAHPDDRISVDSSLTVNQRRDLIFAPMVMLLPGNGSFGAKKSQALFAGLEYLDDEPSSSEADLVGPAAIRRVPSPEKITFPLMTIAIENRWLAMTWDISPETAAYFDSPDRIFGSGSHAMGLLAPGAHPERRADGEIFPYLPLAMQPNQPHKVNAIVFAGDGATIVPSVQRYLQLKGVPPFPPLPSREDYVERTIEGWLDTSLREGNQFRHATGVPGFAAQPAADASWMLDWLSVQAKSKRDSERAARFARDSLLGIPPQNWPYAKIGHLNYPLTGFLNGQALESTQSANGRANGLINRFDPQGTVLYSPPGDGKLDLSRTNPDRQASGFAGEIVANALEAAILSGQPETIQRAVVALSNLERFQNGVPRGAQTWEVPLHTPDILGSAHLVTAYVRGYELTGEARFLERAKYWAWTGVPFVYLRQPTPGQVGAYATIAVLGATQWQAPIWLGLPVQWCGLAYADSLWKLAAHDPNPIWKTLAEGITRSGIQQNYPEKHPSRGLLPDSFNLITQSRNVADINPGTLQPLAIRLYDQAAPGVMQRLPQAKLWVIAPAAVAVTADTADRVDLLLHGWSKRPYQTVIHGLRRPPTVKINDQAVGLNDAVVFVPGSGSLILTVSGTAKVQIIP</sequence>
<evidence type="ECO:0000313" key="1">
    <source>
        <dbReference type="EMBL" id="VIP02873.1"/>
    </source>
</evidence>
<dbReference type="InParanoid" id="A0A6C2YP17"/>
<dbReference type="AlphaFoldDB" id="A0A6C2YP17"/>
<keyword evidence="2" id="KW-1185">Reference proteome</keyword>
<gene>
    <name evidence="1" type="ORF">GMBLW1_10870</name>
</gene>
<dbReference type="Proteomes" id="UP000464378">
    <property type="component" value="Chromosome"/>
</dbReference>
<proteinExistence type="predicted"/>
<dbReference type="InterPro" id="IPR008928">
    <property type="entry name" value="6-hairpin_glycosidase_sf"/>
</dbReference>